<organism evidence="1 2">
    <name type="scientific">Nonomuraea dietziae</name>
    <dbReference type="NCBI Taxonomy" id="65515"/>
    <lineage>
        <taxon>Bacteria</taxon>
        <taxon>Bacillati</taxon>
        <taxon>Actinomycetota</taxon>
        <taxon>Actinomycetes</taxon>
        <taxon>Streptosporangiales</taxon>
        <taxon>Streptosporangiaceae</taxon>
        <taxon>Nonomuraea</taxon>
    </lineage>
</organism>
<proteinExistence type="predicted"/>
<evidence type="ECO:0000313" key="2">
    <source>
        <dbReference type="Proteomes" id="UP000579945"/>
    </source>
</evidence>
<dbReference type="AlphaFoldDB" id="A0A7W5V442"/>
<name>A0A7W5V442_9ACTN</name>
<comment type="caution">
    <text evidence="1">The sequence shown here is derived from an EMBL/GenBank/DDBJ whole genome shotgun (WGS) entry which is preliminary data.</text>
</comment>
<keyword evidence="2" id="KW-1185">Reference proteome</keyword>
<sequence>MQLLPHRHNTHAIFLEFLQKGSSAGGPCPHRRLPLASVSVGRIT</sequence>
<evidence type="ECO:0000313" key="1">
    <source>
        <dbReference type="EMBL" id="MBB3725224.1"/>
    </source>
</evidence>
<reference evidence="1 2" key="1">
    <citation type="submission" date="2020-08" db="EMBL/GenBank/DDBJ databases">
        <title>Sequencing the genomes of 1000 actinobacteria strains.</title>
        <authorList>
            <person name="Klenk H.-P."/>
        </authorList>
    </citation>
    <scope>NUCLEOTIDE SEQUENCE [LARGE SCALE GENOMIC DNA]</scope>
    <source>
        <strain evidence="1 2">DSM 44320</strain>
    </source>
</reference>
<dbReference type="EMBL" id="JACIBV010000001">
    <property type="protein sequence ID" value="MBB3725224.1"/>
    <property type="molecule type" value="Genomic_DNA"/>
</dbReference>
<gene>
    <name evidence="1" type="ORF">FHR33_001084</name>
</gene>
<protein>
    <submittedName>
        <fullName evidence="1">Uncharacterized protein</fullName>
    </submittedName>
</protein>
<dbReference type="Proteomes" id="UP000579945">
    <property type="component" value="Unassembled WGS sequence"/>
</dbReference>
<accession>A0A7W5V442</accession>